<evidence type="ECO:0000256" key="1">
    <source>
        <dbReference type="ARBA" id="ARBA00022448"/>
    </source>
</evidence>
<organism evidence="5 6">
    <name type="scientific">Proteiniborus ethanoligenes</name>
    <dbReference type="NCBI Taxonomy" id="415015"/>
    <lineage>
        <taxon>Bacteria</taxon>
        <taxon>Bacillati</taxon>
        <taxon>Bacillota</taxon>
        <taxon>Clostridia</taxon>
        <taxon>Eubacteriales</taxon>
        <taxon>Proteiniborus</taxon>
    </lineage>
</organism>
<dbReference type="EMBL" id="FNQE01000006">
    <property type="protein sequence ID" value="SDY74817.1"/>
    <property type="molecule type" value="Genomic_DNA"/>
</dbReference>
<sequence>MISIKDLHVSYGSEIALQNVNLHVEKNTTCAIIGPSGCGKTTLLYSIGALIKPNEGKVLIDGQELTNVRKNTGVILQDYGLLPWKTVWNNVAFALLCRGFNKDEANEKVEDILRELGIYEYRSKYPGELSGGQKQRVAIGRTLALEPDLLLMDEPSSALDAMTKEHIQNIILNIYKRKPITLITVTHNIEEAAFLGQKIVIMKKAGIVHIMDNPYFGKDKLRENIDFYKFCLEIRKWIHEDI</sequence>
<evidence type="ECO:0000313" key="5">
    <source>
        <dbReference type="EMBL" id="SDY74817.1"/>
    </source>
</evidence>
<dbReference type="GO" id="GO:0016887">
    <property type="term" value="F:ATP hydrolysis activity"/>
    <property type="evidence" value="ECO:0007669"/>
    <property type="project" value="InterPro"/>
</dbReference>
<dbReference type="Pfam" id="PF00005">
    <property type="entry name" value="ABC_tran"/>
    <property type="match status" value="1"/>
</dbReference>
<dbReference type="SMART" id="SM00382">
    <property type="entry name" value="AAA"/>
    <property type="match status" value="1"/>
</dbReference>
<gene>
    <name evidence="5" type="ORF">SAMN05660462_00809</name>
</gene>
<reference evidence="5 6" key="1">
    <citation type="submission" date="2016-10" db="EMBL/GenBank/DDBJ databases">
        <authorList>
            <person name="de Groot N.N."/>
        </authorList>
    </citation>
    <scope>NUCLEOTIDE SEQUENCE [LARGE SCALE GENOMIC DNA]</scope>
    <source>
        <strain evidence="5 6">DSM 21650</strain>
    </source>
</reference>
<dbReference type="CDD" id="cd03293">
    <property type="entry name" value="ABC_NrtD_SsuB_transporters"/>
    <property type="match status" value="1"/>
</dbReference>
<dbReference type="Gene3D" id="3.40.50.300">
    <property type="entry name" value="P-loop containing nucleotide triphosphate hydrolases"/>
    <property type="match status" value="1"/>
</dbReference>
<evidence type="ECO:0000256" key="2">
    <source>
        <dbReference type="ARBA" id="ARBA00022741"/>
    </source>
</evidence>
<accession>A0A1H3MDP5</accession>
<dbReference type="InterPro" id="IPR050093">
    <property type="entry name" value="ABC_SmlMolc_Importer"/>
</dbReference>
<dbReference type="OrthoDB" id="9801958at2"/>
<dbReference type="GO" id="GO:0005524">
    <property type="term" value="F:ATP binding"/>
    <property type="evidence" value="ECO:0007669"/>
    <property type="project" value="UniProtKB-KW"/>
</dbReference>
<dbReference type="SUPFAM" id="SSF52540">
    <property type="entry name" value="P-loop containing nucleoside triphosphate hydrolases"/>
    <property type="match status" value="1"/>
</dbReference>
<dbReference type="InterPro" id="IPR027417">
    <property type="entry name" value="P-loop_NTPase"/>
</dbReference>
<protein>
    <submittedName>
        <fullName evidence="5">NitT/TauT family transport system ATP-binding protein</fullName>
    </submittedName>
</protein>
<evidence type="ECO:0000259" key="4">
    <source>
        <dbReference type="PROSITE" id="PS50893"/>
    </source>
</evidence>
<dbReference type="PANTHER" id="PTHR42781">
    <property type="entry name" value="SPERMIDINE/PUTRESCINE IMPORT ATP-BINDING PROTEIN POTA"/>
    <property type="match status" value="1"/>
</dbReference>
<keyword evidence="3 5" id="KW-0067">ATP-binding</keyword>
<keyword evidence="2" id="KW-0547">Nucleotide-binding</keyword>
<evidence type="ECO:0000313" key="6">
    <source>
        <dbReference type="Proteomes" id="UP000198625"/>
    </source>
</evidence>
<dbReference type="RefSeq" id="WP_091727562.1">
    <property type="nucleotide sequence ID" value="NZ_FNQE01000006.1"/>
</dbReference>
<evidence type="ECO:0000256" key="3">
    <source>
        <dbReference type="ARBA" id="ARBA00022840"/>
    </source>
</evidence>
<dbReference type="AlphaFoldDB" id="A0A1H3MDP5"/>
<dbReference type="PANTHER" id="PTHR42781:SF8">
    <property type="entry name" value="BICARBONATE TRANSPORT ATP-BINDING PROTEIN CMPC"/>
    <property type="match status" value="1"/>
</dbReference>
<name>A0A1H3MDP5_9FIRM</name>
<keyword evidence="6" id="KW-1185">Reference proteome</keyword>
<dbReference type="Proteomes" id="UP000198625">
    <property type="component" value="Unassembled WGS sequence"/>
</dbReference>
<dbReference type="InterPro" id="IPR003439">
    <property type="entry name" value="ABC_transporter-like_ATP-bd"/>
</dbReference>
<dbReference type="InterPro" id="IPR003593">
    <property type="entry name" value="AAA+_ATPase"/>
</dbReference>
<keyword evidence="1" id="KW-0813">Transport</keyword>
<feature type="domain" description="ABC transporter" evidence="4">
    <location>
        <begin position="2"/>
        <end position="229"/>
    </location>
</feature>
<proteinExistence type="predicted"/>
<dbReference type="PROSITE" id="PS00211">
    <property type="entry name" value="ABC_TRANSPORTER_1"/>
    <property type="match status" value="1"/>
</dbReference>
<dbReference type="InterPro" id="IPR017871">
    <property type="entry name" value="ABC_transporter-like_CS"/>
</dbReference>
<dbReference type="PROSITE" id="PS50893">
    <property type="entry name" value="ABC_TRANSPORTER_2"/>
    <property type="match status" value="1"/>
</dbReference>
<dbReference type="STRING" id="415015.SAMN05660462_00809"/>